<dbReference type="EMBL" id="VTPS01000001">
    <property type="protein sequence ID" value="TZE83570.1"/>
    <property type="molecule type" value="Genomic_DNA"/>
</dbReference>
<evidence type="ECO:0000313" key="2">
    <source>
        <dbReference type="Proteomes" id="UP000322976"/>
    </source>
</evidence>
<name>A0A5D8QFU1_9THEO</name>
<gene>
    <name evidence="1" type="ORF">FWJ32_01445</name>
</gene>
<organism evidence="1 2">
    <name type="scientific">Calorimonas adulescens</name>
    <dbReference type="NCBI Taxonomy" id="2606906"/>
    <lineage>
        <taxon>Bacteria</taxon>
        <taxon>Bacillati</taxon>
        <taxon>Bacillota</taxon>
        <taxon>Clostridia</taxon>
        <taxon>Thermoanaerobacterales</taxon>
        <taxon>Thermoanaerobacteraceae</taxon>
        <taxon>Calorimonas</taxon>
    </lineage>
</organism>
<dbReference type="RefSeq" id="WP_149544189.1">
    <property type="nucleotide sequence ID" value="NZ_VTPS01000001.1"/>
</dbReference>
<comment type="caution">
    <text evidence="1">The sequence shown here is derived from an EMBL/GenBank/DDBJ whole genome shotgun (WGS) entry which is preliminary data.</text>
</comment>
<accession>A0A5D8QFU1</accession>
<protein>
    <submittedName>
        <fullName evidence="1">Uncharacterized protein</fullName>
    </submittedName>
</protein>
<dbReference type="Proteomes" id="UP000322976">
    <property type="component" value="Unassembled WGS sequence"/>
</dbReference>
<evidence type="ECO:0000313" key="1">
    <source>
        <dbReference type="EMBL" id="TZE83570.1"/>
    </source>
</evidence>
<sequence length="86" mass="10379">MSLEERLKQARIYAEEKLGFKVPEDEYQSILAYAVRKLDYIKKDEDYLPLLLETEITDFYIRQYINMKSMLIMTQRENSEMMTVRG</sequence>
<keyword evidence="2" id="KW-1185">Reference proteome</keyword>
<dbReference type="AlphaFoldDB" id="A0A5D8QFU1"/>
<reference evidence="1 2" key="1">
    <citation type="submission" date="2019-08" db="EMBL/GenBank/DDBJ databases">
        <title>Calorimonas adulescens gen. nov., sp. nov., an anaerobic thermophilic bacterium from Sakhalin hot spring.</title>
        <authorList>
            <person name="Khomyakova M.A."/>
            <person name="Merkel A.Y."/>
            <person name="Novikov A."/>
            <person name="Bonch-Osmolovskaya E.A."/>
            <person name="Slobodkin A.I."/>
        </authorList>
    </citation>
    <scope>NUCLEOTIDE SEQUENCE [LARGE SCALE GENOMIC DNA]</scope>
    <source>
        <strain evidence="1 2">A05MB</strain>
    </source>
</reference>
<proteinExistence type="predicted"/>